<dbReference type="InterPro" id="IPR008927">
    <property type="entry name" value="6-PGluconate_DH-like_C_sf"/>
</dbReference>
<dbReference type="EMBL" id="CP023004">
    <property type="protein sequence ID" value="AWI08059.1"/>
    <property type="molecule type" value="Genomic_DNA"/>
</dbReference>
<sequence>MLILNSHVLAHLAILAPGLLGASVAKAARARNAARSITIWARRPETRDALRAQPFADTIADTPADAVRDADLVVLAAPVEKIIELAVQIAPALKPGAIVTDVGSVKARICRECAAAMPPHALFIGSHPMAGSAKSGWENADASLFENCTTFVMQPENELQVSAFAFALKVASVCDFWDSLGATPVIVTPSQHDEIVAHISHLPQALATTLAALLAKKNPEWRDYAGNGLRDTTRIAASDATMWVDIFQQNRDDILRALDACQAELAAFRDALEKNDLPQLRARLETGKQFRDAL</sequence>
<evidence type="ECO:0000313" key="5">
    <source>
        <dbReference type="Proteomes" id="UP000244896"/>
    </source>
</evidence>
<feature type="domain" description="Prephenate/arogenate dehydrogenase" evidence="3">
    <location>
        <begin position="10"/>
        <end position="294"/>
    </location>
</feature>
<dbReference type="InterPro" id="IPR046826">
    <property type="entry name" value="PDH_N"/>
</dbReference>
<dbReference type="PANTHER" id="PTHR21363:SF0">
    <property type="entry name" value="PREPHENATE DEHYDROGENASE [NADP(+)]"/>
    <property type="match status" value="1"/>
</dbReference>
<evidence type="ECO:0000313" key="4">
    <source>
        <dbReference type="EMBL" id="AWI08059.1"/>
    </source>
</evidence>
<name>A0A2U8DZN5_9BACT</name>
<dbReference type="SUPFAM" id="SSF48179">
    <property type="entry name" value="6-phosphogluconate dehydrogenase C-terminal domain-like"/>
    <property type="match status" value="1"/>
</dbReference>
<dbReference type="GO" id="GO:0008977">
    <property type="term" value="F:prephenate dehydrogenase (NAD+) activity"/>
    <property type="evidence" value="ECO:0007669"/>
    <property type="project" value="InterPro"/>
</dbReference>
<dbReference type="Gene3D" id="3.40.50.720">
    <property type="entry name" value="NAD(P)-binding Rossmann-like Domain"/>
    <property type="match status" value="1"/>
</dbReference>
<keyword evidence="5" id="KW-1185">Reference proteome</keyword>
<evidence type="ECO:0000256" key="1">
    <source>
        <dbReference type="ARBA" id="ARBA00023002"/>
    </source>
</evidence>
<accession>A0A2U8DZN5</accession>
<dbReference type="KEGG" id="elut:CKA38_01170"/>
<proteinExistence type="predicted"/>
<dbReference type="Pfam" id="PF20463">
    <property type="entry name" value="PDH_C"/>
    <property type="match status" value="1"/>
</dbReference>
<dbReference type="Proteomes" id="UP000244896">
    <property type="component" value="Chromosome"/>
</dbReference>
<dbReference type="InterPro" id="IPR036291">
    <property type="entry name" value="NAD(P)-bd_dom_sf"/>
</dbReference>
<dbReference type="InterPro" id="IPR003099">
    <property type="entry name" value="Prephen_DH"/>
</dbReference>
<feature type="signal peptide" evidence="2">
    <location>
        <begin position="1"/>
        <end position="27"/>
    </location>
</feature>
<gene>
    <name evidence="4" type="ORF">CKA38_01170</name>
</gene>
<dbReference type="Pfam" id="PF02153">
    <property type="entry name" value="PDH_N"/>
    <property type="match status" value="1"/>
</dbReference>
<evidence type="ECO:0000259" key="3">
    <source>
        <dbReference type="PROSITE" id="PS51176"/>
    </source>
</evidence>
<dbReference type="InterPro" id="IPR046825">
    <property type="entry name" value="PDH_C"/>
</dbReference>
<dbReference type="SUPFAM" id="SSF51735">
    <property type="entry name" value="NAD(P)-binding Rossmann-fold domains"/>
    <property type="match status" value="1"/>
</dbReference>
<protein>
    <submittedName>
        <fullName evidence="4">Prephenate dehydrogenase</fullName>
    </submittedName>
</protein>
<dbReference type="AlphaFoldDB" id="A0A2U8DZN5"/>
<dbReference type="GO" id="GO:0006571">
    <property type="term" value="P:tyrosine biosynthetic process"/>
    <property type="evidence" value="ECO:0007669"/>
    <property type="project" value="InterPro"/>
</dbReference>
<dbReference type="PANTHER" id="PTHR21363">
    <property type="entry name" value="PREPHENATE DEHYDROGENASE"/>
    <property type="match status" value="1"/>
</dbReference>
<feature type="chain" id="PRO_5016003875" evidence="2">
    <location>
        <begin position="28"/>
        <end position="294"/>
    </location>
</feature>
<dbReference type="InterPro" id="IPR050812">
    <property type="entry name" value="Preph/Arog_dehydrog"/>
</dbReference>
<dbReference type="OrthoDB" id="9802008at2"/>
<reference evidence="4 5" key="1">
    <citation type="journal article" date="2018" name="Syst. Appl. Microbiol.">
        <title>Ereboglobus luteus gen. nov. sp. nov. from cockroach guts, and new insights into the oxygen relationship of the genera Opitutus and Didymococcus (Verrucomicrobia: Opitutaceae).</title>
        <authorList>
            <person name="Tegtmeier D."/>
            <person name="Belitz A."/>
            <person name="Radek R."/>
            <person name="Heimerl T."/>
            <person name="Brune A."/>
        </authorList>
    </citation>
    <scope>NUCLEOTIDE SEQUENCE [LARGE SCALE GENOMIC DNA]</scope>
    <source>
        <strain evidence="4 5">Ho45</strain>
    </source>
</reference>
<dbReference type="Gene3D" id="1.10.3660.10">
    <property type="entry name" value="6-phosphogluconate dehydrogenase C-terminal like domain"/>
    <property type="match status" value="1"/>
</dbReference>
<keyword evidence="2" id="KW-0732">Signal</keyword>
<keyword evidence="1" id="KW-0560">Oxidoreductase</keyword>
<dbReference type="GO" id="GO:0070403">
    <property type="term" value="F:NAD+ binding"/>
    <property type="evidence" value="ECO:0007669"/>
    <property type="project" value="InterPro"/>
</dbReference>
<dbReference type="GO" id="GO:0004665">
    <property type="term" value="F:prephenate dehydrogenase (NADP+) activity"/>
    <property type="evidence" value="ECO:0007669"/>
    <property type="project" value="InterPro"/>
</dbReference>
<evidence type="ECO:0000256" key="2">
    <source>
        <dbReference type="SAM" id="SignalP"/>
    </source>
</evidence>
<dbReference type="PROSITE" id="PS51176">
    <property type="entry name" value="PDH_ADH"/>
    <property type="match status" value="1"/>
</dbReference>
<organism evidence="4 5">
    <name type="scientific">Ereboglobus luteus</name>
    <dbReference type="NCBI Taxonomy" id="1796921"/>
    <lineage>
        <taxon>Bacteria</taxon>
        <taxon>Pseudomonadati</taxon>
        <taxon>Verrucomicrobiota</taxon>
        <taxon>Opitutia</taxon>
        <taxon>Opitutales</taxon>
        <taxon>Opitutaceae</taxon>
        <taxon>Ereboglobus</taxon>
    </lineage>
</organism>